<evidence type="ECO:0000259" key="7">
    <source>
        <dbReference type="PROSITE" id="PS50026"/>
    </source>
</evidence>
<evidence type="ECO:0000313" key="8">
    <source>
        <dbReference type="EMBL" id="GBP77299.1"/>
    </source>
</evidence>
<dbReference type="SUPFAM" id="SSF57184">
    <property type="entry name" value="Growth factor receptor domain"/>
    <property type="match status" value="1"/>
</dbReference>
<keyword evidence="9" id="KW-1185">Reference proteome</keyword>
<dbReference type="InterPro" id="IPR000152">
    <property type="entry name" value="EGF-type_Asp/Asn_hydroxyl_site"/>
</dbReference>
<dbReference type="PANTHER" id="PTHR24034">
    <property type="entry name" value="EGF-LIKE DOMAIN-CONTAINING PROTEIN"/>
    <property type="match status" value="1"/>
</dbReference>
<name>A0A4C1YRP3_EUMVA</name>
<dbReference type="PROSITE" id="PS00010">
    <property type="entry name" value="ASX_HYDROXYL"/>
    <property type="match status" value="1"/>
</dbReference>
<evidence type="ECO:0000256" key="2">
    <source>
        <dbReference type="ARBA" id="ARBA00022729"/>
    </source>
</evidence>
<dbReference type="PANTHER" id="PTHR24034:SF89">
    <property type="entry name" value="COMPLEMENT COMPONENT C1Q RECEPTOR"/>
    <property type="match status" value="1"/>
</dbReference>
<proteinExistence type="predicted"/>
<dbReference type="InterPro" id="IPR049883">
    <property type="entry name" value="NOTCH1_EGF-like"/>
</dbReference>
<dbReference type="CDD" id="cd00054">
    <property type="entry name" value="EGF_CA"/>
    <property type="match status" value="1"/>
</dbReference>
<dbReference type="InterPro" id="IPR050751">
    <property type="entry name" value="ECM_structural_protein"/>
</dbReference>
<dbReference type="OrthoDB" id="5985519at2759"/>
<sequence>MTLEHGDFEVMLQHRLELAGYRTSPPTHSRDFVFGPIGMISMNTLVIGIPVSAHGFARGYSMNSSFYVSTDRAPNHDPDSYPVLDSDSDPALDTELSHSYDYDSGPALDSKSSLDLRRPQENVENTARRYFDIIVNENIDHSPVDLCDAGYRHNETIQDCEDIDECLYPNNQCHSTQLCHNTLGGYSCSCPVGYTALGAGQRCLDINECEQETHQCEYACVNVAGGYVCACPRHMRLHSDRHHCISPTSFSDVEDMDSGETLNASIDNVIKYSSVSESSGDPLPLHHPRTFFHQPPSSIHQSTSSSIRYLIPIEEAGNALVTSPESASSKLSKLSQS</sequence>
<dbReference type="InterPro" id="IPR001881">
    <property type="entry name" value="EGF-like_Ca-bd_dom"/>
</dbReference>
<comment type="caution">
    <text evidence="8">The sequence shown here is derived from an EMBL/GenBank/DDBJ whole genome shotgun (WGS) entry which is preliminary data.</text>
</comment>
<dbReference type="SMART" id="SM00179">
    <property type="entry name" value="EGF_CA"/>
    <property type="match status" value="2"/>
</dbReference>
<dbReference type="Proteomes" id="UP000299102">
    <property type="component" value="Unassembled WGS sequence"/>
</dbReference>
<dbReference type="GO" id="GO:0005509">
    <property type="term" value="F:calcium ion binding"/>
    <property type="evidence" value="ECO:0007669"/>
    <property type="project" value="InterPro"/>
</dbReference>
<keyword evidence="3" id="KW-0677">Repeat</keyword>
<dbReference type="Pfam" id="PF07645">
    <property type="entry name" value="EGF_CA"/>
    <property type="match status" value="2"/>
</dbReference>
<comment type="caution">
    <text evidence="5">Lacks conserved residue(s) required for the propagation of feature annotation.</text>
</comment>
<dbReference type="Gene3D" id="2.10.25.10">
    <property type="entry name" value="Laminin"/>
    <property type="match status" value="2"/>
</dbReference>
<feature type="domain" description="EGF-like" evidence="7">
    <location>
        <begin position="162"/>
        <end position="204"/>
    </location>
</feature>
<evidence type="ECO:0000256" key="3">
    <source>
        <dbReference type="ARBA" id="ARBA00022737"/>
    </source>
</evidence>
<dbReference type="InterPro" id="IPR018097">
    <property type="entry name" value="EGF_Ca-bd_CS"/>
</dbReference>
<protein>
    <submittedName>
        <fullName evidence="8">Hemicentin-2</fullName>
    </submittedName>
</protein>
<keyword evidence="1 5" id="KW-0245">EGF-like domain</keyword>
<dbReference type="PROSITE" id="PS01186">
    <property type="entry name" value="EGF_2"/>
    <property type="match status" value="1"/>
</dbReference>
<dbReference type="InterPro" id="IPR000742">
    <property type="entry name" value="EGF"/>
</dbReference>
<dbReference type="STRING" id="151549.A0A4C1YRP3"/>
<dbReference type="SMART" id="SM00181">
    <property type="entry name" value="EGF"/>
    <property type="match status" value="2"/>
</dbReference>
<dbReference type="PROSITE" id="PS50026">
    <property type="entry name" value="EGF_3"/>
    <property type="match status" value="1"/>
</dbReference>
<accession>A0A4C1YRP3</accession>
<dbReference type="PROSITE" id="PS01187">
    <property type="entry name" value="EGF_CA"/>
    <property type="match status" value="2"/>
</dbReference>
<evidence type="ECO:0000256" key="1">
    <source>
        <dbReference type="ARBA" id="ARBA00022536"/>
    </source>
</evidence>
<evidence type="ECO:0000256" key="6">
    <source>
        <dbReference type="SAM" id="MobiDB-lite"/>
    </source>
</evidence>
<dbReference type="AlphaFoldDB" id="A0A4C1YRP3"/>
<evidence type="ECO:0000256" key="4">
    <source>
        <dbReference type="ARBA" id="ARBA00023157"/>
    </source>
</evidence>
<evidence type="ECO:0000313" key="9">
    <source>
        <dbReference type="Proteomes" id="UP000299102"/>
    </source>
</evidence>
<dbReference type="EMBL" id="BGZK01001325">
    <property type="protein sequence ID" value="GBP77299.1"/>
    <property type="molecule type" value="Genomic_DNA"/>
</dbReference>
<organism evidence="8 9">
    <name type="scientific">Eumeta variegata</name>
    <name type="common">Bagworm moth</name>
    <name type="synonym">Eumeta japonica</name>
    <dbReference type="NCBI Taxonomy" id="151549"/>
    <lineage>
        <taxon>Eukaryota</taxon>
        <taxon>Metazoa</taxon>
        <taxon>Ecdysozoa</taxon>
        <taxon>Arthropoda</taxon>
        <taxon>Hexapoda</taxon>
        <taxon>Insecta</taxon>
        <taxon>Pterygota</taxon>
        <taxon>Neoptera</taxon>
        <taxon>Endopterygota</taxon>
        <taxon>Lepidoptera</taxon>
        <taxon>Glossata</taxon>
        <taxon>Ditrysia</taxon>
        <taxon>Tineoidea</taxon>
        <taxon>Psychidae</taxon>
        <taxon>Oiketicinae</taxon>
        <taxon>Eumeta</taxon>
    </lineage>
</organism>
<keyword evidence="4" id="KW-1015">Disulfide bond</keyword>
<keyword evidence="2" id="KW-0732">Signal</keyword>
<dbReference type="InterPro" id="IPR009030">
    <property type="entry name" value="Growth_fac_rcpt_cys_sf"/>
</dbReference>
<feature type="region of interest" description="Disordered" evidence="6">
    <location>
        <begin position="71"/>
        <end position="120"/>
    </location>
</feature>
<dbReference type="FunFam" id="2.10.25.10:FF:000038">
    <property type="entry name" value="Fibrillin 2"/>
    <property type="match status" value="1"/>
</dbReference>
<evidence type="ECO:0000256" key="5">
    <source>
        <dbReference type="PROSITE-ProRule" id="PRU00076"/>
    </source>
</evidence>
<gene>
    <name evidence="8" type="primary">Hmcn2</name>
    <name evidence="8" type="ORF">EVAR_31731_1</name>
</gene>
<reference evidence="8 9" key="1">
    <citation type="journal article" date="2019" name="Commun. Biol.">
        <title>The bagworm genome reveals a unique fibroin gene that provides high tensile strength.</title>
        <authorList>
            <person name="Kono N."/>
            <person name="Nakamura H."/>
            <person name="Ohtoshi R."/>
            <person name="Tomita M."/>
            <person name="Numata K."/>
            <person name="Arakawa K."/>
        </authorList>
    </citation>
    <scope>NUCLEOTIDE SEQUENCE [LARGE SCALE GENOMIC DNA]</scope>
</reference>